<dbReference type="CDD" id="cd08512">
    <property type="entry name" value="PBP2_NikA_DppA_OppA_like_7"/>
    <property type="match status" value="1"/>
</dbReference>
<reference evidence="7" key="2">
    <citation type="journal article" date="2021" name="PeerJ">
        <title>Extensive microbial diversity within the chicken gut microbiome revealed by metagenomics and culture.</title>
        <authorList>
            <person name="Gilroy R."/>
            <person name="Ravi A."/>
            <person name="Getino M."/>
            <person name="Pursley I."/>
            <person name="Horton D.L."/>
            <person name="Alikhan N.F."/>
            <person name="Baker D."/>
            <person name="Gharbi K."/>
            <person name="Hall N."/>
            <person name="Watson M."/>
            <person name="Adriaenssens E.M."/>
            <person name="Foster-Nyarko E."/>
            <person name="Jarju S."/>
            <person name="Secka A."/>
            <person name="Antonio M."/>
            <person name="Oren A."/>
            <person name="Chaudhuri R.R."/>
            <person name="La Ragione R."/>
            <person name="Hildebrand F."/>
            <person name="Pallen M.J."/>
        </authorList>
    </citation>
    <scope>NUCLEOTIDE SEQUENCE</scope>
    <source>
        <strain evidence="7">CHK187-14744</strain>
    </source>
</reference>
<dbReference type="GO" id="GO:0043190">
    <property type="term" value="C:ATP-binding cassette (ABC) transporter complex"/>
    <property type="evidence" value="ECO:0007669"/>
    <property type="project" value="InterPro"/>
</dbReference>
<evidence type="ECO:0000313" key="8">
    <source>
        <dbReference type="Proteomes" id="UP000824164"/>
    </source>
</evidence>
<evidence type="ECO:0000259" key="6">
    <source>
        <dbReference type="Pfam" id="PF00496"/>
    </source>
</evidence>
<dbReference type="PANTHER" id="PTHR30290:SF9">
    <property type="entry name" value="OLIGOPEPTIDE-BINDING PROTEIN APPA"/>
    <property type="match status" value="1"/>
</dbReference>
<evidence type="ECO:0000256" key="3">
    <source>
        <dbReference type="ARBA" id="ARBA00022729"/>
    </source>
</evidence>
<evidence type="ECO:0000256" key="5">
    <source>
        <dbReference type="SAM" id="SignalP"/>
    </source>
</evidence>
<dbReference type="InterPro" id="IPR030678">
    <property type="entry name" value="Peptide/Ni-bd"/>
</dbReference>
<comment type="caution">
    <text evidence="7">The sequence shown here is derived from an EMBL/GenBank/DDBJ whole genome shotgun (WGS) entry which is preliminary data.</text>
</comment>
<dbReference type="Proteomes" id="UP000824164">
    <property type="component" value="Unassembled WGS sequence"/>
</dbReference>
<gene>
    <name evidence="7" type="ORF">IAB63_07530</name>
</gene>
<feature type="domain" description="Solute-binding protein family 5" evidence="6">
    <location>
        <begin position="96"/>
        <end position="457"/>
    </location>
</feature>
<name>A0A9D1HJ40_9FIRM</name>
<dbReference type="GO" id="GO:0015833">
    <property type="term" value="P:peptide transport"/>
    <property type="evidence" value="ECO:0007669"/>
    <property type="project" value="TreeGrafter"/>
</dbReference>
<dbReference type="PANTHER" id="PTHR30290">
    <property type="entry name" value="PERIPLASMIC BINDING COMPONENT OF ABC TRANSPORTER"/>
    <property type="match status" value="1"/>
</dbReference>
<evidence type="ECO:0000256" key="1">
    <source>
        <dbReference type="ARBA" id="ARBA00005695"/>
    </source>
</evidence>
<feature type="region of interest" description="Disordered" evidence="4">
    <location>
        <begin position="23"/>
        <end position="47"/>
    </location>
</feature>
<evidence type="ECO:0000313" key="7">
    <source>
        <dbReference type="EMBL" id="HIU03087.1"/>
    </source>
</evidence>
<dbReference type="InterPro" id="IPR000914">
    <property type="entry name" value="SBP_5_dom"/>
</dbReference>
<dbReference type="GO" id="GO:0042597">
    <property type="term" value="C:periplasmic space"/>
    <property type="evidence" value="ECO:0007669"/>
    <property type="project" value="UniProtKB-ARBA"/>
</dbReference>
<organism evidence="7 8">
    <name type="scientific">Candidatus Onthocola gallistercoris</name>
    <dbReference type="NCBI Taxonomy" id="2840876"/>
    <lineage>
        <taxon>Bacteria</taxon>
        <taxon>Bacillati</taxon>
        <taxon>Bacillota</taxon>
        <taxon>Bacilli</taxon>
        <taxon>Candidatus Onthocola</taxon>
    </lineage>
</organism>
<dbReference type="PROSITE" id="PS51257">
    <property type="entry name" value="PROKAR_LIPOPROTEIN"/>
    <property type="match status" value="1"/>
</dbReference>
<feature type="chain" id="PRO_5039481350" evidence="5">
    <location>
        <begin position="21"/>
        <end position="535"/>
    </location>
</feature>
<dbReference type="Gene3D" id="3.40.190.10">
    <property type="entry name" value="Periplasmic binding protein-like II"/>
    <property type="match status" value="1"/>
</dbReference>
<proteinExistence type="inferred from homology"/>
<feature type="signal peptide" evidence="5">
    <location>
        <begin position="1"/>
        <end position="20"/>
    </location>
</feature>
<dbReference type="AlphaFoldDB" id="A0A9D1HJ40"/>
<dbReference type="Gene3D" id="3.10.105.10">
    <property type="entry name" value="Dipeptide-binding Protein, Domain 3"/>
    <property type="match status" value="1"/>
</dbReference>
<dbReference type="Gene3D" id="3.90.76.10">
    <property type="entry name" value="Dipeptide-binding Protein, Domain 1"/>
    <property type="match status" value="1"/>
</dbReference>
<reference evidence="7" key="1">
    <citation type="submission" date="2020-10" db="EMBL/GenBank/DDBJ databases">
        <authorList>
            <person name="Gilroy R."/>
        </authorList>
    </citation>
    <scope>NUCLEOTIDE SEQUENCE</scope>
    <source>
        <strain evidence="7">CHK187-14744</strain>
    </source>
</reference>
<accession>A0A9D1HJ40</accession>
<keyword evidence="2" id="KW-0813">Transport</keyword>
<dbReference type="GO" id="GO:1904680">
    <property type="term" value="F:peptide transmembrane transporter activity"/>
    <property type="evidence" value="ECO:0007669"/>
    <property type="project" value="TreeGrafter"/>
</dbReference>
<dbReference type="Pfam" id="PF00496">
    <property type="entry name" value="SBP_bac_5"/>
    <property type="match status" value="1"/>
</dbReference>
<dbReference type="EMBL" id="DVLT01000046">
    <property type="protein sequence ID" value="HIU03087.1"/>
    <property type="molecule type" value="Genomic_DNA"/>
</dbReference>
<evidence type="ECO:0000256" key="2">
    <source>
        <dbReference type="ARBA" id="ARBA00022448"/>
    </source>
</evidence>
<dbReference type="PIRSF" id="PIRSF002741">
    <property type="entry name" value="MppA"/>
    <property type="match status" value="1"/>
</dbReference>
<sequence>MKKKLALLMCLALLATSVIGCSSGSGETTSGSDTTAAGETTAAADDGSIPAHKDTLIIGTDVDINNLDLQAQQDQINNIVLKNTHQALVWFTNEGEFEPGLATSWEFVDDTHIKFTLRDDVYFNDGNKTPMTAEDVKFTLDMAMESVSAPNLTGYVSCTVDSDYEFTIEIESYNNEFVQSLASQNLAIQSKKAYEDGVEDPYYIGTGPYKFDSWVQGEYCRLTKVDDYWGATTEEEVPDWAAPGVAETIDFKPYVEASSRVIALQAGEIDVCVNPPINELSFLEGDDNITVYEQAGSRLFYFAFNVTKEPWDNQTLRQAVACAIDRDAVLQAAVEGKGTLQTTILNRGLWGFYDDMEGFDYDVERAKELMAEAGYPDGGITTTLTYANSSPYESIATVIQANLAEIGITVTLSPCEDATLKSTCVNGDQELFLWRWNEDSKVDFVYRDLFYTGSGSNYHHYSDPHADELTDLVATEKDPDKRLEYAQELQTYLVDACPQVPLYIANLVIAYNSNLQGQYFYGGGNHYWAHAYIAE</sequence>
<comment type="similarity">
    <text evidence="1">Belongs to the bacterial solute-binding protein 5 family.</text>
</comment>
<keyword evidence="3 5" id="KW-0732">Signal</keyword>
<protein>
    <submittedName>
        <fullName evidence="7">ABC transporter substrate-binding protein</fullName>
    </submittedName>
</protein>
<dbReference type="SUPFAM" id="SSF53850">
    <property type="entry name" value="Periplasmic binding protein-like II"/>
    <property type="match status" value="1"/>
</dbReference>
<dbReference type="InterPro" id="IPR039424">
    <property type="entry name" value="SBP_5"/>
</dbReference>
<evidence type="ECO:0000256" key="4">
    <source>
        <dbReference type="SAM" id="MobiDB-lite"/>
    </source>
</evidence>